<protein>
    <recommendedName>
        <fullName evidence="6">Long-chain-fatty-acid--CoA ligase</fullName>
        <ecNumber evidence="5">6.2.1.3</ecNumber>
    </recommendedName>
    <alternativeName>
        <fullName evidence="7">Long-chain acyl-CoA synthetase</fullName>
    </alternativeName>
</protein>
<evidence type="ECO:0000256" key="4">
    <source>
        <dbReference type="ARBA" id="ARBA00023136"/>
    </source>
</evidence>
<dbReference type="SUPFAM" id="SSF56801">
    <property type="entry name" value="Acetyl-CoA synthetase-like"/>
    <property type="match status" value="1"/>
</dbReference>
<dbReference type="InterPro" id="IPR050237">
    <property type="entry name" value="ATP-dep_AMP-bd_enzyme"/>
</dbReference>
<evidence type="ECO:0000259" key="8">
    <source>
        <dbReference type="Pfam" id="PF00501"/>
    </source>
</evidence>
<dbReference type="InterPro" id="IPR020845">
    <property type="entry name" value="AMP-binding_CS"/>
</dbReference>
<organism evidence="10 11">
    <name type="scientific">Longivirga aurantiaca</name>
    <dbReference type="NCBI Taxonomy" id="1837743"/>
    <lineage>
        <taxon>Bacteria</taxon>
        <taxon>Bacillati</taxon>
        <taxon>Actinomycetota</taxon>
        <taxon>Actinomycetes</taxon>
        <taxon>Sporichthyales</taxon>
        <taxon>Sporichthyaceae</taxon>
        <taxon>Longivirga</taxon>
    </lineage>
</organism>
<dbReference type="InterPro" id="IPR000873">
    <property type="entry name" value="AMP-dep_synth/lig_dom"/>
</dbReference>
<evidence type="ECO:0000256" key="3">
    <source>
        <dbReference type="ARBA" id="ARBA00022598"/>
    </source>
</evidence>
<evidence type="ECO:0000313" key="10">
    <source>
        <dbReference type="EMBL" id="MFC6236998.1"/>
    </source>
</evidence>
<feature type="domain" description="AMP-binding enzyme C-terminal" evidence="9">
    <location>
        <begin position="485"/>
        <end position="559"/>
    </location>
</feature>
<dbReference type="Proteomes" id="UP001596138">
    <property type="component" value="Unassembled WGS sequence"/>
</dbReference>
<evidence type="ECO:0000256" key="7">
    <source>
        <dbReference type="ARBA" id="ARBA00042773"/>
    </source>
</evidence>
<reference evidence="11" key="1">
    <citation type="journal article" date="2019" name="Int. J. Syst. Evol. Microbiol.">
        <title>The Global Catalogue of Microorganisms (GCM) 10K type strain sequencing project: providing services to taxonomists for standard genome sequencing and annotation.</title>
        <authorList>
            <consortium name="The Broad Institute Genomics Platform"/>
            <consortium name="The Broad Institute Genome Sequencing Center for Infectious Disease"/>
            <person name="Wu L."/>
            <person name="Ma J."/>
        </authorList>
    </citation>
    <scope>NUCLEOTIDE SEQUENCE [LARGE SCALE GENOMIC DNA]</scope>
    <source>
        <strain evidence="11">CGMCC 4.7317</strain>
    </source>
</reference>
<keyword evidence="3" id="KW-0436">Ligase</keyword>
<dbReference type="Pfam" id="PF13193">
    <property type="entry name" value="AMP-binding_C"/>
    <property type="match status" value="1"/>
</dbReference>
<dbReference type="InterPro" id="IPR025110">
    <property type="entry name" value="AMP-bd_C"/>
</dbReference>
<dbReference type="RefSeq" id="WP_386764045.1">
    <property type="nucleotide sequence ID" value="NZ_JBHSTI010000008.1"/>
</dbReference>
<dbReference type="InterPro" id="IPR042099">
    <property type="entry name" value="ANL_N_sf"/>
</dbReference>
<dbReference type="InterPro" id="IPR045851">
    <property type="entry name" value="AMP-bd_C_sf"/>
</dbReference>
<dbReference type="Pfam" id="PF00501">
    <property type="entry name" value="AMP-binding"/>
    <property type="match status" value="1"/>
</dbReference>
<dbReference type="PANTHER" id="PTHR43767">
    <property type="entry name" value="LONG-CHAIN-FATTY-ACID--COA LIGASE"/>
    <property type="match status" value="1"/>
</dbReference>
<evidence type="ECO:0000256" key="2">
    <source>
        <dbReference type="ARBA" id="ARBA00005005"/>
    </source>
</evidence>
<sequence>MTPFAEEAAARPWLHHYPAGVPADIETVASGSLGDELAAAAAEYGDARAFTMVMPNGMNGHLTFADVDRLSDQFALYLREVVGLQQGDRVAVQLPNCLAYPVVAFGTLKAGCVVVNTNPLYTGAELRRQLLDADVSLVVGADVMAATLAEVVPDLAGTPVVLTAVSDFFPGYVHGIIRTVQKVWNRTLPPVRFAHTRLPSALSLGAATGADAAAYRRELNPGSLACLQYTGGTTGVSKGAMLTHGNLMANGHQMLGFAGEEIVAGRETVLTALPCYHVFAFTVNLLGFHLRGAHNILIPNPRPLSNLKRAFENYPITWVTGVNTLFHGLTNEEWFLDNPPPALCASISGGMALHSATAQRWQEVTGSPVVEGYGLTESSPGLTFNPLDGGARPGTVGVPLPSTVVRPTRDDGAPAALGEPGELWARGPQIMAGYWRRPEETELVLSDGWLRTGDIGVMDDDGFVRIVDRSKDVIIVSGFNVFPNEVEDALASHAGVEHVAVVGVEAGERGERVRAVVVRRDPAVTADELRAHAATLITGYKVPTEFVFADSLPTSPIGKILRKDVRTQFADATPEPMLAAARTAR</sequence>
<feature type="domain" description="AMP-dependent synthetase/ligase" evidence="8">
    <location>
        <begin position="38"/>
        <end position="435"/>
    </location>
</feature>
<evidence type="ECO:0000256" key="5">
    <source>
        <dbReference type="ARBA" id="ARBA00026121"/>
    </source>
</evidence>
<dbReference type="Gene3D" id="3.40.50.12780">
    <property type="entry name" value="N-terminal domain of ligase-like"/>
    <property type="match status" value="1"/>
</dbReference>
<dbReference type="EC" id="6.2.1.3" evidence="5"/>
<keyword evidence="11" id="KW-1185">Reference proteome</keyword>
<accession>A0ABW1SXB3</accession>
<dbReference type="Gene3D" id="3.30.300.30">
    <property type="match status" value="1"/>
</dbReference>
<evidence type="ECO:0000256" key="6">
    <source>
        <dbReference type="ARBA" id="ARBA00039545"/>
    </source>
</evidence>
<evidence type="ECO:0000259" key="9">
    <source>
        <dbReference type="Pfam" id="PF13193"/>
    </source>
</evidence>
<comment type="caution">
    <text evidence="10">The sequence shown here is derived from an EMBL/GenBank/DDBJ whole genome shotgun (WGS) entry which is preliminary data.</text>
</comment>
<dbReference type="EMBL" id="JBHSTI010000008">
    <property type="protein sequence ID" value="MFC6236998.1"/>
    <property type="molecule type" value="Genomic_DNA"/>
</dbReference>
<proteinExistence type="predicted"/>
<name>A0ABW1SXB3_9ACTN</name>
<evidence type="ECO:0000313" key="11">
    <source>
        <dbReference type="Proteomes" id="UP001596138"/>
    </source>
</evidence>
<dbReference type="PANTHER" id="PTHR43767:SF8">
    <property type="entry name" value="LONG-CHAIN-FATTY-ACID--COA LIGASE"/>
    <property type="match status" value="1"/>
</dbReference>
<dbReference type="PROSITE" id="PS00455">
    <property type="entry name" value="AMP_BINDING"/>
    <property type="match status" value="1"/>
</dbReference>
<comment type="pathway">
    <text evidence="2">Lipid metabolism; fatty acid beta-oxidation.</text>
</comment>
<evidence type="ECO:0000256" key="1">
    <source>
        <dbReference type="ARBA" id="ARBA00004170"/>
    </source>
</evidence>
<comment type="subcellular location">
    <subcellularLocation>
        <location evidence="1">Membrane</location>
        <topology evidence="1">Peripheral membrane protein</topology>
    </subcellularLocation>
</comment>
<gene>
    <name evidence="10" type="ORF">ACFQGU_03860</name>
</gene>
<keyword evidence="4" id="KW-0472">Membrane</keyword>